<keyword evidence="1" id="KW-0472">Membrane</keyword>
<sequence length="323" mass="36356">MFCKNCFKKISNRSHFCKYCGAPVKQKKLVKEEAVKEEPLMQGPPPAPTPQEKEYDFKLRSEREKEFPIPTKYLKIGFAVVLVIVVVVVLLQSSVFQDPDSIKYNDYIGVWQERGTDDIESSGGVRLEITDVNGGTMRISLSFYDGGAAYNSIVVKDIGATIKDGEAYYTFSNDGAGNSGNGVLTFKGRDIEWKSIINEAETRHYEVVKVKNSITDEETLATEESTQATEETTKQANEDYIIPNSSEELLTEEDLQGLTSEELRIARNEIMARHGRIFNDSQLAAYFEGKDWYEGTVDPQTFDQGGYLSDIEIKNVELIKSKE</sequence>
<reference evidence="3" key="1">
    <citation type="submission" date="2022-09" db="EMBL/GenBank/DDBJ databases">
        <title>Culturomic study of gut microbiota in children with autism spectrum disorder.</title>
        <authorList>
            <person name="Efimov B.A."/>
            <person name="Chaplin A.V."/>
            <person name="Sokolova S.R."/>
            <person name="Pikina A.P."/>
            <person name="Korzhanova M."/>
            <person name="Belova V."/>
            <person name="Korostin D."/>
        </authorList>
    </citation>
    <scope>NUCLEOTIDE SEQUENCE</scope>
    <source>
        <strain evidence="3">ASD5510</strain>
    </source>
</reference>
<dbReference type="Proteomes" id="UP001065549">
    <property type="component" value="Unassembled WGS sequence"/>
</dbReference>
<gene>
    <name evidence="3" type="ORF">OBO34_06765</name>
</gene>
<dbReference type="RefSeq" id="WP_253019732.1">
    <property type="nucleotide sequence ID" value="NZ_JAOSHN010000002.1"/>
</dbReference>
<evidence type="ECO:0000259" key="2">
    <source>
        <dbReference type="SMART" id="SM01324"/>
    </source>
</evidence>
<dbReference type="PANTHER" id="PTHR40038">
    <property type="entry name" value="MEMBRANE-ASSOCIATED PROTEIN TCAA"/>
    <property type="match status" value="1"/>
</dbReference>
<protein>
    <submittedName>
        <fullName evidence="3">YARHG domain-containing protein</fullName>
    </submittedName>
</protein>
<keyword evidence="1" id="KW-1133">Transmembrane helix</keyword>
<dbReference type="Pfam" id="PF13308">
    <property type="entry name" value="YARHG"/>
    <property type="match status" value="1"/>
</dbReference>
<comment type="caution">
    <text evidence="3">The sequence shown here is derived from an EMBL/GenBank/DDBJ whole genome shotgun (WGS) entry which is preliminary data.</text>
</comment>
<accession>A0A9J6QQA7</accession>
<proteinExistence type="predicted"/>
<feature type="transmembrane region" description="Helical" evidence="1">
    <location>
        <begin position="73"/>
        <end position="91"/>
    </location>
</feature>
<keyword evidence="4" id="KW-1185">Reference proteome</keyword>
<dbReference type="SMART" id="SM01324">
    <property type="entry name" value="YARHG"/>
    <property type="match status" value="1"/>
</dbReference>
<keyword evidence="1" id="KW-0812">Transmembrane</keyword>
<evidence type="ECO:0000256" key="1">
    <source>
        <dbReference type="SAM" id="Phobius"/>
    </source>
</evidence>
<dbReference type="InterPro" id="IPR025582">
    <property type="entry name" value="YARHG_dom"/>
</dbReference>
<dbReference type="Gene3D" id="1.20.58.1690">
    <property type="match status" value="1"/>
</dbReference>
<organism evidence="3 4">
    <name type="scientific">Hominibacterium faecale</name>
    <dbReference type="NCBI Taxonomy" id="2839743"/>
    <lineage>
        <taxon>Bacteria</taxon>
        <taxon>Bacillati</taxon>
        <taxon>Bacillota</taxon>
        <taxon>Clostridia</taxon>
        <taxon>Peptostreptococcales</taxon>
        <taxon>Anaerovoracaceae</taxon>
        <taxon>Hominibacterium</taxon>
    </lineage>
</organism>
<dbReference type="EMBL" id="JAOSHN010000002">
    <property type="protein sequence ID" value="MCU7378053.1"/>
    <property type="molecule type" value="Genomic_DNA"/>
</dbReference>
<evidence type="ECO:0000313" key="4">
    <source>
        <dbReference type="Proteomes" id="UP001065549"/>
    </source>
</evidence>
<evidence type="ECO:0000313" key="3">
    <source>
        <dbReference type="EMBL" id="MCU7378053.1"/>
    </source>
</evidence>
<dbReference type="AlphaFoldDB" id="A0A9J6QQA7"/>
<name>A0A9J6QQA7_9FIRM</name>
<dbReference type="InterPro" id="IPR038434">
    <property type="entry name" value="YARHG_sf"/>
</dbReference>
<dbReference type="PANTHER" id="PTHR40038:SF1">
    <property type="entry name" value="MEMBRANE-ASSOCIATED PROTEIN TCAA"/>
    <property type="match status" value="1"/>
</dbReference>
<feature type="domain" description="YARHG" evidence="2">
    <location>
        <begin position="238"/>
        <end position="322"/>
    </location>
</feature>